<dbReference type="GeneID" id="87858339"/>
<dbReference type="AlphaFoldDB" id="A0AAE0MST7"/>
<dbReference type="GO" id="GO:0004014">
    <property type="term" value="F:adenosylmethionine decarboxylase activity"/>
    <property type="evidence" value="ECO:0007669"/>
    <property type="project" value="InterPro"/>
</dbReference>
<keyword evidence="4" id="KW-0620">Polyamine biosynthesis</keyword>
<dbReference type="GO" id="GO:0006597">
    <property type="term" value="P:spermine biosynthetic process"/>
    <property type="evidence" value="ECO:0007669"/>
    <property type="project" value="TreeGrafter"/>
</dbReference>
<comment type="similarity">
    <text evidence="2">Belongs to the eukaryotic AdoMetDC family.</text>
</comment>
<dbReference type="EMBL" id="JAUEPP010000003">
    <property type="protein sequence ID" value="KAK3347855.1"/>
    <property type="molecule type" value="Genomic_DNA"/>
</dbReference>
<proteinExistence type="inferred from homology"/>
<gene>
    <name evidence="5" type="ORF">B0H65DRAFT_157791</name>
</gene>
<dbReference type="Proteomes" id="UP001278500">
    <property type="component" value="Unassembled WGS sequence"/>
</dbReference>
<dbReference type="GO" id="GO:0008295">
    <property type="term" value="P:spermidine biosynthetic process"/>
    <property type="evidence" value="ECO:0007669"/>
    <property type="project" value="UniProtKB-KW"/>
</dbReference>
<accession>A0AAE0MST7</accession>
<dbReference type="SUPFAM" id="SSF56276">
    <property type="entry name" value="S-adenosylmethionine decarboxylase"/>
    <property type="match status" value="1"/>
</dbReference>
<comment type="caution">
    <text evidence="5">The sequence shown here is derived from an EMBL/GenBank/DDBJ whole genome shotgun (WGS) entry which is preliminary data.</text>
</comment>
<dbReference type="InterPro" id="IPR048283">
    <property type="entry name" value="AdoMetDC-like"/>
</dbReference>
<keyword evidence="6" id="KW-1185">Reference proteome</keyword>
<evidence type="ECO:0000256" key="3">
    <source>
        <dbReference type="ARBA" id="ARBA00023066"/>
    </source>
</evidence>
<name>A0AAE0MST7_9PEZI</name>
<keyword evidence="3" id="KW-0745">Spermidine biosynthesis</keyword>
<comment type="pathway">
    <text evidence="1">Amine and polyamine biosynthesis; S-adenosylmethioninamine biosynthesis; S-adenosylmethioninamine from S-adenosyl-L-methionine: step 1/1.</text>
</comment>
<organism evidence="5 6">
    <name type="scientific">Neurospora tetraspora</name>
    <dbReference type="NCBI Taxonomy" id="94610"/>
    <lineage>
        <taxon>Eukaryota</taxon>
        <taxon>Fungi</taxon>
        <taxon>Dikarya</taxon>
        <taxon>Ascomycota</taxon>
        <taxon>Pezizomycotina</taxon>
        <taxon>Sordariomycetes</taxon>
        <taxon>Sordariomycetidae</taxon>
        <taxon>Sordariales</taxon>
        <taxon>Sordariaceae</taxon>
        <taxon>Neurospora</taxon>
    </lineage>
</organism>
<evidence type="ECO:0000256" key="4">
    <source>
        <dbReference type="ARBA" id="ARBA00023115"/>
    </source>
</evidence>
<evidence type="ECO:0000256" key="2">
    <source>
        <dbReference type="ARBA" id="ARBA00008466"/>
    </source>
</evidence>
<dbReference type="Gene3D" id="3.60.90.10">
    <property type="entry name" value="S-adenosylmethionine decarboxylase"/>
    <property type="match status" value="1"/>
</dbReference>
<dbReference type="RefSeq" id="XP_062682937.1">
    <property type="nucleotide sequence ID" value="XM_062821185.1"/>
</dbReference>
<evidence type="ECO:0000313" key="5">
    <source>
        <dbReference type="EMBL" id="KAK3347855.1"/>
    </source>
</evidence>
<dbReference type="InterPro" id="IPR016067">
    <property type="entry name" value="S-AdoMet_deCO2ase_core"/>
</dbReference>
<dbReference type="PANTHER" id="PTHR11570:SF0">
    <property type="entry name" value="S-ADENOSYLMETHIONINE DECARBOXYLASE PROENZYME"/>
    <property type="match status" value="1"/>
</dbReference>
<reference evidence="5" key="1">
    <citation type="journal article" date="2023" name="Mol. Phylogenet. Evol.">
        <title>Genome-scale phylogeny and comparative genomics of the fungal order Sordariales.</title>
        <authorList>
            <person name="Hensen N."/>
            <person name="Bonometti L."/>
            <person name="Westerberg I."/>
            <person name="Brannstrom I.O."/>
            <person name="Guillou S."/>
            <person name="Cros-Aarteil S."/>
            <person name="Calhoun S."/>
            <person name="Haridas S."/>
            <person name="Kuo A."/>
            <person name="Mondo S."/>
            <person name="Pangilinan J."/>
            <person name="Riley R."/>
            <person name="LaButti K."/>
            <person name="Andreopoulos B."/>
            <person name="Lipzen A."/>
            <person name="Chen C."/>
            <person name="Yan M."/>
            <person name="Daum C."/>
            <person name="Ng V."/>
            <person name="Clum A."/>
            <person name="Steindorff A."/>
            <person name="Ohm R.A."/>
            <person name="Martin F."/>
            <person name="Silar P."/>
            <person name="Natvig D.O."/>
            <person name="Lalanne C."/>
            <person name="Gautier V."/>
            <person name="Ament-Velasquez S.L."/>
            <person name="Kruys A."/>
            <person name="Hutchinson M.I."/>
            <person name="Powell A.J."/>
            <person name="Barry K."/>
            <person name="Miller A.N."/>
            <person name="Grigoriev I.V."/>
            <person name="Debuchy R."/>
            <person name="Gladieux P."/>
            <person name="Hiltunen Thoren M."/>
            <person name="Johannesson H."/>
        </authorList>
    </citation>
    <scope>NUCLEOTIDE SEQUENCE</scope>
    <source>
        <strain evidence="5">CBS 560.94</strain>
    </source>
</reference>
<reference evidence="5" key="2">
    <citation type="submission" date="2023-06" db="EMBL/GenBank/DDBJ databases">
        <authorList>
            <consortium name="Lawrence Berkeley National Laboratory"/>
            <person name="Haridas S."/>
            <person name="Hensen N."/>
            <person name="Bonometti L."/>
            <person name="Westerberg I."/>
            <person name="Brannstrom I.O."/>
            <person name="Guillou S."/>
            <person name="Cros-Aarteil S."/>
            <person name="Calhoun S."/>
            <person name="Kuo A."/>
            <person name="Mondo S."/>
            <person name="Pangilinan J."/>
            <person name="Riley R."/>
            <person name="Labutti K."/>
            <person name="Andreopoulos B."/>
            <person name="Lipzen A."/>
            <person name="Chen C."/>
            <person name="Yanf M."/>
            <person name="Daum C."/>
            <person name="Ng V."/>
            <person name="Clum A."/>
            <person name="Steindorff A."/>
            <person name="Ohm R."/>
            <person name="Martin F."/>
            <person name="Silar P."/>
            <person name="Natvig D."/>
            <person name="Lalanne C."/>
            <person name="Gautier V."/>
            <person name="Ament-Velasquez S.L."/>
            <person name="Kruys A."/>
            <person name="Hutchinson M.I."/>
            <person name="Powell A.J."/>
            <person name="Barry K."/>
            <person name="Miller A.N."/>
            <person name="Grigoriev I.V."/>
            <person name="Debuchy R."/>
            <person name="Gladieux P."/>
            <person name="Thoren M.H."/>
            <person name="Johannesson H."/>
        </authorList>
    </citation>
    <scope>NUCLEOTIDE SEQUENCE</scope>
    <source>
        <strain evidence="5">CBS 560.94</strain>
    </source>
</reference>
<dbReference type="Pfam" id="PF01536">
    <property type="entry name" value="SAM_decarbox"/>
    <property type="match status" value="1"/>
</dbReference>
<dbReference type="GO" id="GO:0005829">
    <property type="term" value="C:cytosol"/>
    <property type="evidence" value="ECO:0007669"/>
    <property type="project" value="TreeGrafter"/>
</dbReference>
<sequence length="206" mass="22123">MAFPSPAGDSDPVLGFYDNFLPVLCLPSLTPEELYTADRLYELGLEMKVAAQQAYGISSTLGPVPSYAGLGLEPALRFPPSSWMTPITPIPHLVNPYLLPGSAAKAVCGHYFTVHVTPEPQCSFASFATNVPGGQNGRQTAEVIEQVVNIFRPRRFSVTLFEAKGALATTPGENADDSRRTLATSSTALLWNTACKTSFSTLRPTI</sequence>
<protein>
    <submittedName>
        <fullName evidence="5">Uncharacterized protein</fullName>
    </submittedName>
</protein>
<evidence type="ECO:0000256" key="1">
    <source>
        <dbReference type="ARBA" id="ARBA00004911"/>
    </source>
</evidence>
<dbReference type="PANTHER" id="PTHR11570">
    <property type="entry name" value="S-ADENOSYLMETHIONINE DECARBOXYLASE"/>
    <property type="match status" value="1"/>
</dbReference>
<evidence type="ECO:0000313" key="6">
    <source>
        <dbReference type="Proteomes" id="UP001278500"/>
    </source>
</evidence>